<dbReference type="AlphaFoldDB" id="A0A0F5HLT7"/>
<name>A0A0F5HLT7_BACTR</name>
<evidence type="ECO:0000313" key="2">
    <source>
        <dbReference type="Proteomes" id="UP000031563"/>
    </source>
</evidence>
<accession>A0A0F5HJ74</accession>
<sequence>MWIVTVYSGKNMTMYEFDKEKEARETYAKLQGYKIISQMVDEQSLSLAFN</sequence>
<dbReference type="EMBL" id="JWIR02000086">
    <property type="protein sequence ID" value="KKB34354.1"/>
    <property type="molecule type" value="Genomic_DNA"/>
</dbReference>
<gene>
    <name evidence="1" type="ORF">QY95_03965</name>
</gene>
<accession>A0A0F5HLT7</accession>
<organism evidence="1 2">
    <name type="scientific">Bacillus thermotolerans</name>
    <name type="common">Quasibacillus thermotolerans</name>
    <dbReference type="NCBI Taxonomy" id="1221996"/>
    <lineage>
        <taxon>Bacteria</taxon>
        <taxon>Bacillati</taxon>
        <taxon>Bacillota</taxon>
        <taxon>Bacilli</taxon>
        <taxon>Bacillales</taxon>
        <taxon>Bacillaceae</taxon>
        <taxon>Bacillus</taxon>
    </lineage>
</organism>
<comment type="caution">
    <text evidence="1">The sequence shown here is derived from an EMBL/GenBank/DDBJ whole genome shotgun (WGS) entry which is preliminary data.</text>
</comment>
<protein>
    <submittedName>
        <fullName evidence="1">Uncharacterized protein</fullName>
    </submittedName>
</protein>
<dbReference type="Proteomes" id="UP000031563">
    <property type="component" value="Unassembled WGS sequence"/>
</dbReference>
<reference evidence="1" key="1">
    <citation type="submission" date="2015-02" db="EMBL/GenBank/DDBJ databases">
        <title>Genome Assembly of Bacillaceae bacterium MTCC 8252.</title>
        <authorList>
            <person name="Verma A."/>
            <person name="Khatri I."/>
            <person name="Mual P."/>
            <person name="Subramanian S."/>
            <person name="Krishnamurthi S."/>
        </authorList>
    </citation>
    <scope>NUCLEOTIDE SEQUENCE [LARGE SCALE GENOMIC DNA]</scope>
    <source>
        <strain evidence="1">MTCC 8252</strain>
    </source>
</reference>
<proteinExistence type="predicted"/>
<keyword evidence="2" id="KW-1185">Reference proteome</keyword>
<dbReference type="STRING" id="1221996.QY95_03965"/>
<evidence type="ECO:0000313" key="1">
    <source>
        <dbReference type="EMBL" id="KKB34354.1"/>
    </source>
</evidence>
<dbReference type="RefSeq" id="WP_166701714.1">
    <property type="nucleotide sequence ID" value="NZ_JWIQ02000039.1"/>
</dbReference>